<dbReference type="Proteomes" id="UP001180531">
    <property type="component" value="Unassembled WGS sequence"/>
</dbReference>
<dbReference type="InterPro" id="IPR023213">
    <property type="entry name" value="CAT-like_dom_sf"/>
</dbReference>
<organism evidence="2 3">
    <name type="scientific">Streptomyces hesseae</name>
    <dbReference type="NCBI Taxonomy" id="3075519"/>
    <lineage>
        <taxon>Bacteria</taxon>
        <taxon>Bacillati</taxon>
        <taxon>Actinomycetota</taxon>
        <taxon>Actinomycetes</taxon>
        <taxon>Kitasatosporales</taxon>
        <taxon>Streptomycetaceae</taxon>
        <taxon>Streptomyces</taxon>
    </lineage>
</organism>
<dbReference type="RefSeq" id="WP_311606956.1">
    <property type="nucleotide sequence ID" value="NZ_JAVRFI010000001.1"/>
</dbReference>
<evidence type="ECO:0000313" key="2">
    <source>
        <dbReference type="EMBL" id="MDT0447625.1"/>
    </source>
</evidence>
<evidence type="ECO:0000313" key="3">
    <source>
        <dbReference type="Proteomes" id="UP001180531"/>
    </source>
</evidence>
<comment type="caution">
    <text evidence="2">The sequence shown here is derived from an EMBL/GenBank/DDBJ whole genome shotgun (WGS) entry which is preliminary data.</text>
</comment>
<dbReference type="Pfam" id="PF00668">
    <property type="entry name" value="Condensation"/>
    <property type="match status" value="1"/>
</dbReference>
<accession>A0ABU2SFA2</accession>
<keyword evidence="3" id="KW-1185">Reference proteome</keyword>
<dbReference type="InterPro" id="IPR001242">
    <property type="entry name" value="Condensation_dom"/>
</dbReference>
<dbReference type="EMBL" id="JAVRFI010000001">
    <property type="protein sequence ID" value="MDT0447625.1"/>
    <property type="molecule type" value="Genomic_DNA"/>
</dbReference>
<reference evidence="2" key="1">
    <citation type="submission" date="2024-05" db="EMBL/GenBank/DDBJ databases">
        <title>30 novel species of actinomycetes from the DSMZ collection.</title>
        <authorList>
            <person name="Nouioui I."/>
        </authorList>
    </citation>
    <scope>NUCLEOTIDE SEQUENCE</scope>
    <source>
        <strain evidence="2">DSM 40473</strain>
    </source>
</reference>
<gene>
    <name evidence="2" type="ORF">RM609_00690</name>
</gene>
<dbReference type="SUPFAM" id="SSF52777">
    <property type="entry name" value="CoA-dependent acyltransferases"/>
    <property type="match status" value="2"/>
</dbReference>
<sequence length="456" mass="48907">MSPERKQAAFTGTRSVEAGLTWSQQEIWSLIEDAAPEDHVYNVVGVIDVPDGTRVDELRCLRAVSFFVSRHEALRTLFPRDRHGRVSQRVLREGVVPVAVARTDEPDTAGLGVAGLTAALREDFGSRPFSYADELPVRIGLVVSGGDVRAAVYAFSHMAVDWFGLDALLQEVRAYFRDGETLPPLADDATRPADLANWQASPEGVAKGTRALRHIEATFGGRPLLFLPPALGTDAAGPGHHRAALRSPAANLATGVIARHMGMSTTSVVLGCAAALLGETTGSGTVDLLLTSSQRFDRDLRHMVATLMQEAYFSVDVTGADVFEIIKRSWRASISAYRNAGCATDALAALLGRLGDGPDAPLKLLHCFNDKRGRTEPVPLAPGTDPQDLLDDSTLTRLPVTEREPFYLVVDGDQEAMEFSLTCDAAHFTPADTEGFLRALESSLVTAAAHVRAAGG</sequence>
<proteinExistence type="predicted"/>
<dbReference type="Gene3D" id="3.30.559.30">
    <property type="entry name" value="Nonribosomal peptide synthetase, condensation domain"/>
    <property type="match status" value="1"/>
</dbReference>
<name>A0ABU2SFA2_9ACTN</name>
<dbReference type="Gene3D" id="3.30.559.10">
    <property type="entry name" value="Chloramphenicol acetyltransferase-like domain"/>
    <property type="match status" value="1"/>
</dbReference>
<evidence type="ECO:0000259" key="1">
    <source>
        <dbReference type="Pfam" id="PF00668"/>
    </source>
</evidence>
<protein>
    <submittedName>
        <fullName evidence="2">Condensation domain-containing protein</fullName>
    </submittedName>
</protein>
<feature type="domain" description="Condensation" evidence="1">
    <location>
        <begin position="20"/>
        <end position="304"/>
    </location>
</feature>